<dbReference type="AlphaFoldDB" id="A0AAV9ZRY7"/>
<dbReference type="Gene3D" id="3.10.120.10">
    <property type="entry name" value="Cytochrome b5-like heme/steroid binding domain"/>
    <property type="match status" value="1"/>
</dbReference>
<dbReference type="GO" id="GO:0016020">
    <property type="term" value="C:membrane"/>
    <property type="evidence" value="ECO:0007669"/>
    <property type="project" value="TreeGrafter"/>
</dbReference>
<dbReference type="EMBL" id="JAWWNJ010000117">
    <property type="protein sequence ID" value="KAK6991561.1"/>
    <property type="molecule type" value="Genomic_DNA"/>
</dbReference>
<evidence type="ECO:0000313" key="1">
    <source>
        <dbReference type="EMBL" id="KAK6991561.1"/>
    </source>
</evidence>
<organism evidence="1 2">
    <name type="scientific">Favolaschia claudopus</name>
    <dbReference type="NCBI Taxonomy" id="2862362"/>
    <lineage>
        <taxon>Eukaryota</taxon>
        <taxon>Fungi</taxon>
        <taxon>Dikarya</taxon>
        <taxon>Basidiomycota</taxon>
        <taxon>Agaricomycotina</taxon>
        <taxon>Agaricomycetes</taxon>
        <taxon>Agaricomycetidae</taxon>
        <taxon>Agaricales</taxon>
        <taxon>Marasmiineae</taxon>
        <taxon>Mycenaceae</taxon>
        <taxon>Favolaschia</taxon>
    </lineage>
</organism>
<dbReference type="Proteomes" id="UP001362999">
    <property type="component" value="Unassembled WGS sequence"/>
</dbReference>
<dbReference type="InterPro" id="IPR036400">
    <property type="entry name" value="Cyt_B5-like_heme/steroid_sf"/>
</dbReference>
<dbReference type="SUPFAM" id="SSF55856">
    <property type="entry name" value="Cytochrome b5-like heme/steroid binding domain"/>
    <property type="match status" value="1"/>
</dbReference>
<keyword evidence="2" id="KW-1185">Reference proteome</keyword>
<dbReference type="PANTHER" id="PTHR10281:SF115">
    <property type="entry name" value="BINDING PROTEIN, PUTATIVE (AFU_ORTHOLOGUE AFUA_4G06240)-RELATED"/>
    <property type="match status" value="1"/>
</dbReference>
<dbReference type="GO" id="GO:0005783">
    <property type="term" value="C:endoplasmic reticulum"/>
    <property type="evidence" value="ECO:0007669"/>
    <property type="project" value="TreeGrafter"/>
</dbReference>
<dbReference type="PANTHER" id="PTHR10281">
    <property type="entry name" value="MEMBRANE-ASSOCIATED PROGESTERONE RECEPTOR COMPONENT-RELATED"/>
    <property type="match status" value="1"/>
</dbReference>
<reference evidence="1 2" key="1">
    <citation type="journal article" date="2024" name="J Genomics">
        <title>Draft genome sequencing and assembly of Favolaschia claudopus CIRM-BRFM 2984 isolated from oak limbs.</title>
        <authorList>
            <person name="Navarro D."/>
            <person name="Drula E."/>
            <person name="Chaduli D."/>
            <person name="Cazenave R."/>
            <person name="Ahrendt S."/>
            <person name="Wang J."/>
            <person name="Lipzen A."/>
            <person name="Daum C."/>
            <person name="Barry K."/>
            <person name="Grigoriev I.V."/>
            <person name="Favel A."/>
            <person name="Rosso M.N."/>
            <person name="Martin F."/>
        </authorList>
    </citation>
    <scope>NUCLEOTIDE SEQUENCE [LARGE SCALE GENOMIC DNA]</scope>
    <source>
        <strain evidence="1 2">CIRM-BRFM 2984</strain>
    </source>
</reference>
<proteinExistence type="predicted"/>
<sequence>MSLSETQAMPPLPSLQPNINANLDIMNFPLLTLAEVAIPEDGSSTGLVFDVTRARELFGPSGLFKAYGANDITYALAKGSVAEEDARVVGQSGLTRKEKENLERWFTIFINRFEVVGKTDRVNRSIN</sequence>
<evidence type="ECO:0000313" key="2">
    <source>
        <dbReference type="Proteomes" id="UP001362999"/>
    </source>
</evidence>
<gene>
    <name evidence="1" type="ORF">R3P38DRAFT_2803858</name>
</gene>
<evidence type="ECO:0008006" key="3">
    <source>
        <dbReference type="Google" id="ProtNLM"/>
    </source>
</evidence>
<dbReference type="InterPro" id="IPR050577">
    <property type="entry name" value="MAPR/NEUFC/NENF-like"/>
</dbReference>
<protein>
    <recommendedName>
        <fullName evidence="3">Cytochrome b5 heme-binding domain-containing protein</fullName>
    </recommendedName>
</protein>
<name>A0AAV9ZRY7_9AGAR</name>
<comment type="caution">
    <text evidence="1">The sequence shown here is derived from an EMBL/GenBank/DDBJ whole genome shotgun (WGS) entry which is preliminary data.</text>
</comment>
<accession>A0AAV9ZRY7</accession>